<proteinExistence type="inferred from homology"/>
<keyword evidence="6 10" id="KW-0028">Amino-acid biosynthesis</keyword>
<dbReference type="PROSITE" id="PS50075">
    <property type="entry name" value="CARRIER"/>
    <property type="match status" value="1"/>
</dbReference>
<dbReference type="InterPro" id="IPR002986">
    <property type="entry name" value="DAP_deCOOHase_LysA"/>
</dbReference>
<dbReference type="EC" id="4.1.1.20" evidence="8 10"/>
<evidence type="ECO:0000256" key="10">
    <source>
        <dbReference type="RuleBase" id="RU003738"/>
    </source>
</evidence>
<comment type="pathway">
    <text evidence="10">Amino-acid biosynthesis; L-lysine biosynthesis via DAP pathway; L-lysine from DL-2,6-diaminopimelate: step 1/1.</text>
</comment>
<dbReference type="NCBIfam" id="TIGR01048">
    <property type="entry name" value="lysA"/>
    <property type="match status" value="1"/>
</dbReference>
<evidence type="ECO:0000313" key="13">
    <source>
        <dbReference type="Proteomes" id="UP000696294"/>
    </source>
</evidence>
<evidence type="ECO:0000256" key="2">
    <source>
        <dbReference type="ARBA" id="ARBA00022450"/>
    </source>
</evidence>
<dbReference type="PRINTS" id="PR01181">
    <property type="entry name" value="DAPDCRBXLASE"/>
</dbReference>
<dbReference type="RefSeq" id="WP_168006036.1">
    <property type="nucleotide sequence ID" value="NZ_JAATEP010000001.1"/>
</dbReference>
<organism evidence="12 13">
    <name type="scientific">Nonomuraea composti</name>
    <dbReference type="NCBI Taxonomy" id="2720023"/>
    <lineage>
        <taxon>Bacteria</taxon>
        <taxon>Bacillati</taxon>
        <taxon>Actinomycetota</taxon>
        <taxon>Actinomycetes</taxon>
        <taxon>Streptosporangiales</taxon>
        <taxon>Streptosporangiaceae</taxon>
        <taxon>Nonomuraea</taxon>
    </lineage>
</organism>
<dbReference type="InterPro" id="IPR029066">
    <property type="entry name" value="PLP-binding_barrel"/>
</dbReference>
<evidence type="ECO:0000313" key="12">
    <source>
        <dbReference type="EMBL" id="NJP88221.1"/>
    </source>
</evidence>
<evidence type="ECO:0000256" key="6">
    <source>
        <dbReference type="ARBA" id="ARBA00023154"/>
    </source>
</evidence>
<sequence length="505" mass="54687">MQEIQGLSFTDIAEQFGTPAYVYDADEITATYRRLRGAFDERIQLFYSLKPNPNISVVGLLGSLGAGAEVCSLGELRSALAAGVPADRILMTGPGKSVEELTELVTRDVRAIICESFAELRTIDEIAERLGKRPKVMLRVNPAHGVEGGRLTMAGRPRQFGIDEDLVLEATTTVADHPHLDIVGVQIYTGTRILDAEVIVGNTERALDLAAKVATKLGIHVRMVDLGGGIGLAYFEGESDPDEEVFVSGINRAARRFLEAHPDAIIAMEPGRYLVGTAGVCVLRVRYVKESRGQRYAVTDGGSNMNMSAIGLGTYVKRNFPTVLLSDERPLDGKWSVTGPLLTPTDVLTKQAELPELRPGDLVGILRMGAYGPTASIAYMNGQGYPAEILVVDGVAHLVRERDTPDDLLRKQRLVDFAEGGGGGGDGRVDIRPAIADVLGREVSELGTDSRLHDDLHLDSLSMVELVARLEDEFKIVVDPEALTLAHFATVDSLTAYVRSRLDEQ</sequence>
<dbReference type="InterPro" id="IPR000183">
    <property type="entry name" value="Orn/DAP/Arg_de-COase"/>
</dbReference>
<gene>
    <name evidence="12" type="primary">lysA</name>
    <name evidence="12" type="ORF">HCN51_01900</name>
</gene>
<comment type="catalytic activity">
    <reaction evidence="10">
        <text>meso-2,6-diaminopimelate + H(+) = L-lysine + CO2</text>
        <dbReference type="Rhea" id="RHEA:15101"/>
        <dbReference type="ChEBI" id="CHEBI:15378"/>
        <dbReference type="ChEBI" id="CHEBI:16526"/>
        <dbReference type="ChEBI" id="CHEBI:32551"/>
        <dbReference type="ChEBI" id="CHEBI:57791"/>
        <dbReference type="EC" id="4.1.1.20"/>
    </reaction>
</comment>
<dbReference type="Proteomes" id="UP000696294">
    <property type="component" value="Unassembled WGS sequence"/>
</dbReference>
<evidence type="ECO:0000256" key="1">
    <source>
        <dbReference type="ARBA" id="ARBA00001933"/>
    </source>
</evidence>
<keyword evidence="7 10" id="KW-0456">Lyase</keyword>
<dbReference type="SMART" id="SM00823">
    <property type="entry name" value="PKS_PP"/>
    <property type="match status" value="1"/>
</dbReference>
<comment type="similarity">
    <text evidence="9">Belongs to the Orn/Lys/Arg decarboxylase class-II family.</text>
</comment>
<dbReference type="SUPFAM" id="SSF47336">
    <property type="entry name" value="ACP-like"/>
    <property type="match status" value="1"/>
</dbReference>
<dbReference type="Pfam" id="PF00278">
    <property type="entry name" value="Orn_DAP_Arg_deC"/>
    <property type="match status" value="1"/>
</dbReference>
<comment type="cofactor">
    <cofactor evidence="1 10">
        <name>pyridoxal 5'-phosphate</name>
        <dbReference type="ChEBI" id="CHEBI:597326"/>
    </cofactor>
</comment>
<dbReference type="Gene3D" id="2.40.37.10">
    <property type="entry name" value="Lyase, Ornithine Decarboxylase, Chain A, domain 1"/>
    <property type="match status" value="1"/>
</dbReference>
<evidence type="ECO:0000256" key="3">
    <source>
        <dbReference type="ARBA" id="ARBA00022553"/>
    </source>
</evidence>
<keyword evidence="4 10" id="KW-0210">Decarboxylase</keyword>
<dbReference type="Pfam" id="PF00550">
    <property type="entry name" value="PP-binding"/>
    <property type="match status" value="1"/>
</dbReference>
<protein>
    <recommendedName>
        <fullName evidence="8 10">Diaminopimelate decarboxylase</fullName>
        <ecNumber evidence="8 10">4.1.1.20</ecNumber>
    </recommendedName>
</protein>
<dbReference type="PROSITE" id="PS00879">
    <property type="entry name" value="ODR_DC_2_2"/>
    <property type="match status" value="1"/>
</dbReference>
<dbReference type="SUPFAM" id="SSF50621">
    <property type="entry name" value="Alanine racemase C-terminal domain-like"/>
    <property type="match status" value="1"/>
</dbReference>
<dbReference type="InterPro" id="IPR009006">
    <property type="entry name" value="Ala_racemase/Decarboxylase_C"/>
</dbReference>
<keyword evidence="2" id="KW-0596">Phosphopantetheine</keyword>
<evidence type="ECO:0000256" key="4">
    <source>
        <dbReference type="ARBA" id="ARBA00022793"/>
    </source>
</evidence>
<name>A0ABX1AZ89_9ACTN</name>
<evidence type="ECO:0000256" key="7">
    <source>
        <dbReference type="ARBA" id="ARBA00023239"/>
    </source>
</evidence>
<dbReference type="PANTHER" id="PTHR43727">
    <property type="entry name" value="DIAMINOPIMELATE DECARBOXYLASE"/>
    <property type="match status" value="1"/>
</dbReference>
<dbReference type="SUPFAM" id="SSF51419">
    <property type="entry name" value="PLP-binding barrel"/>
    <property type="match status" value="1"/>
</dbReference>
<dbReference type="InterPro" id="IPR036736">
    <property type="entry name" value="ACP-like_sf"/>
</dbReference>
<dbReference type="Gene3D" id="1.10.1200.10">
    <property type="entry name" value="ACP-like"/>
    <property type="match status" value="1"/>
</dbReference>
<evidence type="ECO:0000259" key="11">
    <source>
        <dbReference type="PROSITE" id="PS50075"/>
    </source>
</evidence>
<keyword evidence="3" id="KW-0597">Phosphoprotein</keyword>
<dbReference type="PANTHER" id="PTHR43727:SF2">
    <property type="entry name" value="GROUP IV DECARBOXYLASE"/>
    <property type="match status" value="1"/>
</dbReference>
<dbReference type="PRINTS" id="PR01179">
    <property type="entry name" value="ODADCRBXLASE"/>
</dbReference>
<keyword evidence="6 10" id="KW-0457">Lysine biosynthesis</keyword>
<dbReference type="InterPro" id="IPR009081">
    <property type="entry name" value="PP-bd_ACP"/>
</dbReference>
<dbReference type="InterPro" id="IPR022644">
    <property type="entry name" value="De-COase2_N"/>
</dbReference>
<dbReference type="InterPro" id="IPR022657">
    <property type="entry name" value="De-COase2_CS"/>
</dbReference>
<evidence type="ECO:0000256" key="9">
    <source>
        <dbReference type="RuleBase" id="RU003737"/>
    </source>
</evidence>
<dbReference type="EMBL" id="JAATEP010000001">
    <property type="protein sequence ID" value="NJP88221.1"/>
    <property type="molecule type" value="Genomic_DNA"/>
</dbReference>
<dbReference type="Gene3D" id="3.20.20.10">
    <property type="entry name" value="Alanine racemase"/>
    <property type="match status" value="1"/>
</dbReference>
<evidence type="ECO:0000256" key="5">
    <source>
        <dbReference type="ARBA" id="ARBA00022898"/>
    </source>
</evidence>
<evidence type="ECO:0000256" key="8">
    <source>
        <dbReference type="NCBIfam" id="TIGR01048"/>
    </source>
</evidence>
<dbReference type="GO" id="GO:0008836">
    <property type="term" value="F:diaminopimelate decarboxylase activity"/>
    <property type="evidence" value="ECO:0007669"/>
    <property type="project" value="UniProtKB-EC"/>
</dbReference>
<reference evidence="12 13" key="1">
    <citation type="submission" date="2020-03" db="EMBL/GenBank/DDBJ databases">
        <title>WGS of actinomycetes isolated from Thailand.</title>
        <authorList>
            <person name="Thawai C."/>
        </authorList>
    </citation>
    <scope>NUCLEOTIDE SEQUENCE [LARGE SCALE GENOMIC DNA]</scope>
    <source>
        <strain evidence="12 13">FMUSA5-5</strain>
    </source>
</reference>
<dbReference type="InterPro" id="IPR022643">
    <property type="entry name" value="De-COase2_C"/>
</dbReference>
<comment type="caution">
    <text evidence="12">The sequence shown here is derived from an EMBL/GenBank/DDBJ whole genome shotgun (WGS) entry which is preliminary data.</text>
</comment>
<accession>A0ABX1AZ89</accession>
<dbReference type="InterPro" id="IPR020806">
    <property type="entry name" value="PKS_PP-bd"/>
</dbReference>
<dbReference type="Pfam" id="PF02784">
    <property type="entry name" value="Orn_Arg_deC_N"/>
    <property type="match status" value="1"/>
</dbReference>
<keyword evidence="5" id="KW-0663">Pyridoxal phosphate</keyword>
<feature type="domain" description="Carrier" evidence="11">
    <location>
        <begin position="422"/>
        <end position="502"/>
    </location>
</feature>
<keyword evidence="13" id="KW-1185">Reference proteome</keyword>